<protein>
    <submittedName>
        <fullName evidence="1">Uncharacterized protein</fullName>
    </submittedName>
</protein>
<dbReference type="EMBL" id="IACM01018086">
    <property type="protein sequence ID" value="LAB20818.1"/>
    <property type="molecule type" value="Transcribed_RNA"/>
</dbReference>
<reference evidence="1" key="2">
    <citation type="submission" date="2017-11" db="EMBL/GenBank/DDBJ databases">
        <title>Coralsnake Venomics: Analyses of Venom Gland Transcriptomes and Proteomes of Six Brazilian Taxa.</title>
        <authorList>
            <person name="Aird S.D."/>
            <person name="Jorge da Silva N."/>
            <person name="Qiu L."/>
            <person name="Villar-Briones A."/>
            <person name="Aparecida-Saddi V."/>
            <person name="Campos-Telles M.P."/>
            <person name="Grau M."/>
            <person name="Mikheyev A.S."/>
        </authorList>
    </citation>
    <scope>NUCLEOTIDE SEQUENCE</scope>
    <source>
        <tissue evidence="1">Venom_gland</tissue>
    </source>
</reference>
<dbReference type="AlphaFoldDB" id="A0A2D4LIK0"/>
<dbReference type="EMBL" id="IACM01018094">
    <property type="protein sequence ID" value="LAB20832.1"/>
    <property type="molecule type" value="Transcribed_RNA"/>
</dbReference>
<evidence type="ECO:0000313" key="1">
    <source>
        <dbReference type="EMBL" id="LAB20832.1"/>
    </source>
</evidence>
<organism evidence="1">
    <name type="scientific">Micrurus spixii</name>
    <name type="common">Amazon coral snake</name>
    <dbReference type="NCBI Taxonomy" id="129469"/>
    <lineage>
        <taxon>Eukaryota</taxon>
        <taxon>Metazoa</taxon>
        <taxon>Chordata</taxon>
        <taxon>Craniata</taxon>
        <taxon>Vertebrata</taxon>
        <taxon>Euteleostomi</taxon>
        <taxon>Lepidosauria</taxon>
        <taxon>Squamata</taxon>
        <taxon>Bifurcata</taxon>
        <taxon>Unidentata</taxon>
        <taxon>Episquamata</taxon>
        <taxon>Toxicofera</taxon>
        <taxon>Serpentes</taxon>
        <taxon>Colubroidea</taxon>
        <taxon>Elapidae</taxon>
        <taxon>Elapinae</taxon>
        <taxon>Micrurus</taxon>
    </lineage>
</organism>
<sequence>MFQMREILYLQVPPFDPPEAAHGEWIQPVFSLWDLLSWSLELCQTSPEPPWTEALQMRRVRGAFCQRLGPWSPSANPPEKKEISGMPEVVEKTAVMSEIRASHTRETLQVHPMREGLPSEVAALAPRGSSPGNKALQCVRG</sequence>
<reference evidence="1" key="1">
    <citation type="submission" date="2017-07" db="EMBL/GenBank/DDBJ databases">
        <authorList>
            <person name="Mikheyev A."/>
            <person name="Grau M."/>
        </authorList>
    </citation>
    <scope>NUCLEOTIDE SEQUENCE</scope>
    <source>
        <tissue evidence="1">Venom_gland</tissue>
    </source>
</reference>
<name>A0A2D4LIK0_9SAUR</name>
<proteinExistence type="predicted"/>
<accession>A0A2D4LIK0</accession>